<keyword evidence="2" id="KW-1185">Reference proteome</keyword>
<evidence type="ECO:0000313" key="1">
    <source>
        <dbReference type="EMBL" id="CAG8793143.1"/>
    </source>
</evidence>
<feature type="non-terminal residue" evidence="1">
    <location>
        <position position="1"/>
    </location>
</feature>
<gene>
    <name evidence="1" type="ORF">GMARGA_LOCUS21568</name>
</gene>
<comment type="caution">
    <text evidence="1">The sequence shown here is derived from an EMBL/GenBank/DDBJ whole genome shotgun (WGS) entry which is preliminary data.</text>
</comment>
<proteinExistence type="predicted"/>
<protein>
    <submittedName>
        <fullName evidence="1">21612_t:CDS:1</fullName>
    </submittedName>
</protein>
<sequence length="43" mass="4629">APRPLGYGPYATLELSFMGGSYSVSAELLLYLPNQRDTPLRGG</sequence>
<dbReference type="EMBL" id="CAJVQB010020018">
    <property type="protein sequence ID" value="CAG8793143.1"/>
    <property type="molecule type" value="Genomic_DNA"/>
</dbReference>
<reference evidence="1 2" key="1">
    <citation type="submission" date="2021-06" db="EMBL/GenBank/DDBJ databases">
        <authorList>
            <person name="Kallberg Y."/>
            <person name="Tangrot J."/>
            <person name="Rosling A."/>
        </authorList>
    </citation>
    <scope>NUCLEOTIDE SEQUENCE [LARGE SCALE GENOMIC DNA]</scope>
    <source>
        <strain evidence="1 2">120-4 pot B 10/14</strain>
    </source>
</reference>
<accession>A0ABN7VQQ6</accession>
<dbReference type="Proteomes" id="UP000789901">
    <property type="component" value="Unassembled WGS sequence"/>
</dbReference>
<organism evidence="1 2">
    <name type="scientific">Gigaspora margarita</name>
    <dbReference type="NCBI Taxonomy" id="4874"/>
    <lineage>
        <taxon>Eukaryota</taxon>
        <taxon>Fungi</taxon>
        <taxon>Fungi incertae sedis</taxon>
        <taxon>Mucoromycota</taxon>
        <taxon>Glomeromycotina</taxon>
        <taxon>Glomeromycetes</taxon>
        <taxon>Diversisporales</taxon>
        <taxon>Gigasporaceae</taxon>
        <taxon>Gigaspora</taxon>
    </lineage>
</organism>
<evidence type="ECO:0000313" key="2">
    <source>
        <dbReference type="Proteomes" id="UP000789901"/>
    </source>
</evidence>
<name>A0ABN7VQQ6_GIGMA</name>